<protein>
    <submittedName>
        <fullName evidence="2">Uncharacterized protein</fullName>
    </submittedName>
</protein>
<evidence type="ECO:0000313" key="2">
    <source>
        <dbReference type="EMBL" id="CAL1534654.1"/>
    </source>
</evidence>
<feature type="non-terminal residue" evidence="2">
    <location>
        <position position="101"/>
    </location>
</feature>
<keyword evidence="3" id="KW-1185">Reference proteome</keyword>
<dbReference type="AlphaFoldDB" id="A0AAV2HQ41"/>
<dbReference type="EMBL" id="CAXITT010000178">
    <property type="protein sequence ID" value="CAL1534654.1"/>
    <property type="molecule type" value="Genomic_DNA"/>
</dbReference>
<organism evidence="2 3">
    <name type="scientific">Lymnaea stagnalis</name>
    <name type="common">Great pond snail</name>
    <name type="synonym">Helix stagnalis</name>
    <dbReference type="NCBI Taxonomy" id="6523"/>
    <lineage>
        <taxon>Eukaryota</taxon>
        <taxon>Metazoa</taxon>
        <taxon>Spiralia</taxon>
        <taxon>Lophotrochozoa</taxon>
        <taxon>Mollusca</taxon>
        <taxon>Gastropoda</taxon>
        <taxon>Heterobranchia</taxon>
        <taxon>Euthyneura</taxon>
        <taxon>Panpulmonata</taxon>
        <taxon>Hygrophila</taxon>
        <taxon>Lymnaeoidea</taxon>
        <taxon>Lymnaeidae</taxon>
        <taxon>Lymnaea</taxon>
    </lineage>
</organism>
<feature type="region of interest" description="Disordered" evidence="1">
    <location>
        <begin position="57"/>
        <end position="101"/>
    </location>
</feature>
<proteinExistence type="predicted"/>
<evidence type="ECO:0000256" key="1">
    <source>
        <dbReference type="SAM" id="MobiDB-lite"/>
    </source>
</evidence>
<sequence>MTETIKSSDKGSVNREENSENFLIGPKIHSPASSDTHMAFELKDRLDFAENKTPDFLTQHGAEVSDQTNDDQKPVILSSTFYGAKSKTRGNKDISSPNNDS</sequence>
<feature type="region of interest" description="Disordered" evidence="1">
    <location>
        <begin position="1"/>
        <end position="33"/>
    </location>
</feature>
<gene>
    <name evidence="2" type="ORF">GSLYS_00008614001</name>
</gene>
<feature type="compositionally biased region" description="Basic and acidic residues" evidence="1">
    <location>
        <begin position="1"/>
        <end position="18"/>
    </location>
</feature>
<dbReference type="Proteomes" id="UP001497497">
    <property type="component" value="Unassembled WGS sequence"/>
</dbReference>
<evidence type="ECO:0000313" key="3">
    <source>
        <dbReference type="Proteomes" id="UP001497497"/>
    </source>
</evidence>
<accession>A0AAV2HQ41</accession>
<name>A0AAV2HQ41_LYMST</name>
<comment type="caution">
    <text evidence="2">The sequence shown here is derived from an EMBL/GenBank/DDBJ whole genome shotgun (WGS) entry which is preliminary data.</text>
</comment>
<reference evidence="2 3" key="1">
    <citation type="submission" date="2024-04" db="EMBL/GenBank/DDBJ databases">
        <authorList>
            <consortium name="Genoscope - CEA"/>
            <person name="William W."/>
        </authorList>
    </citation>
    <scope>NUCLEOTIDE SEQUENCE [LARGE SCALE GENOMIC DNA]</scope>
</reference>